<dbReference type="InterPro" id="IPR000014">
    <property type="entry name" value="PAS"/>
</dbReference>
<dbReference type="InterPro" id="IPR013767">
    <property type="entry name" value="PAS_fold"/>
</dbReference>
<evidence type="ECO:0000259" key="6">
    <source>
        <dbReference type="PROSITE" id="PS50046"/>
    </source>
</evidence>
<proteinExistence type="predicted"/>
<name>A0ABX1I6P1_9GAMM</name>
<dbReference type="SMART" id="SM00065">
    <property type="entry name" value="GAF"/>
    <property type="match status" value="1"/>
</dbReference>
<keyword evidence="5" id="KW-0675">Receptor</keyword>
<dbReference type="SUPFAM" id="SSF55785">
    <property type="entry name" value="PYP-like sensor domain (PAS domain)"/>
    <property type="match status" value="2"/>
</dbReference>
<evidence type="ECO:0000256" key="1">
    <source>
        <dbReference type="ARBA" id="ARBA00002479"/>
    </source>
</evidence>
<dbReference type="Pfam" id="PF00989">
    <property type="entry name" value="PAS"/>
    <property type="match status" value="1"/>
</dbReference>
<keyword evidence="2" id="KW-0600">Photoreceptor protein</keyword>
<dbReference type="Gene3D" id="3.30.450.20">
    <property type="entry name" value="PAS domain"/>
    <property type="match status" value="2"/>
</dbReference>
<dbReference type="Pfam" id="PF08446">
    <property type="entry name" value="PAS_2"/>
    <property type="match status" value="1"/>
</dbReference>
<keyword evidence="9" id="KW-1185">Reference proteome</keyword>
<dbReference type="Gene3D" id="3.30.450.40">
    <property type="match status" value="1"/>
</dbReference>
<evidence type="ECO:0000256" key="5">
    <source>
        <dbReference type="ARBA" id="ARBA00023170"/>
    </source>
</evidence>
<dbReference type="InterPro" id="IPR013654">
    <property type="entry name" value="PAS_2"/>
</dbReference>
<dbReference type="PROSITE" id="PS50113">
    <property type="entry name" value="PAC"/>
    <property type="match status" value="1"/>
</dbReference>
<evidence type="ECO:0000256" key="4">
    <source>
        <dbReference type="ARBA" id="ARBA00022991"/>
    </source>
</evidence>
<sequence>MSVSFSALTRFTIAGSEGRDPESLHSIQAIQPHGALITVRESDLEILQASTNARRMLGVDGPLPGRALSWLGADLVRRLRPHLSAPLNPVPLALRCRLGPAATEFDVVVHRPNGGLLVVEFEPAGPPLAFSGRVEEVLQRIISAPSVAALGDELVGVLKRLTGYDRVMLYRLDEAGHGEVCAEAREPTLPPYLGQCYPEACVPRMARQPGRRPRVRLLVDVDSVPVPLQPVQPLDAPLDMSLCTLRSVSPLHIQILKMMDVRATLVVSLVVGGRLWGLIACHHRSPRFVHYEIRALCELLAETVSTRIAALESFVQEQAELVVRRLEQGMIEAISRTGDWRSALVEDGEVLLSALGASGAVLFCDGELQTLGQVPEQGALLRIRAWLDRQPRAAVITTSSLMREDARFAALKETASGVLAVALSSGCGEYLVWFRPERVRTLIFGASPLLCADGAELSRVPTLACGPREVRGRALPWSSGQTATARLLGESVADVLQQFRSVRLLIAQAQLAEAQARVRISDQPMLITDPEGRLVLATASLERLFGEGRLGSLDALPALVLDPESVQVALNALREAYQPWHAEIQVRGVDGGETPVLVRGDPVFSAPGRVLGFMFLFTDLTGLKAAEDARQRFHAGIAARQRHAEAPSCGGHGERYRELFAAIIGNARVAALELADGVDLERVPAMVEGVEHSVSHTTTLLERLLWYAAQRQGAEEPGGGGEGVRRH</sequence>
<dbReference type="InterPro" id="IPR016132">
    <property type="entry name" value="Phyto_chromo_attachment"/>
</dbReference>
<dbReference type="InterPro" id="IPR013515">
    <property type="entry name" value="Phytochrome_cen-reg"/>
</dbReference>
<evidence type="ECO:0000313" key="8">
    <source>
        <dbReference type="EMBL" id="NKN32411.1"/>
    </source>
</evidence>
<accession>A0ABX1I6P1</accession>
<evidence type="ECO:0000256" key="3">
    <source>
        <dbReference type="ARBA" id="ARBA00022606"/>
    </source>
</evidence>
<evidence type="ECO:0000259" key="7">
    <source>
        <dbReference type="PROSITE" id="PS50113"/>
    </source>
</evidence>
<dbReference type="EMBL" id="JAAXKX010000003">
    <property type="protein sequence ID" value="NKN32411.1"/>
    <property type="molecule type" value="Genomic_DNA"/>
</dbReference>
<feature type="domain" description="PAC" evidence="7">
    <location>
        <begin position="580"/>
        <end position="632"/>
    </location>
</feature>
<protein>
    <submittedName>
        <fullName evidence="8">GAF domain-containing protein</fullName>
    </submittedName>
</protein>
<dbReference type="CDD" id="cd00130">
    <property type="entry name" value="PAS"/>
    <property type="match status" value="1"/>
</dbReference>
<gene>
    <name evidence="8" type="ORF">HF203_04160</name>
</gene>
<dbReference type="Pfam" id="PF00360">
    <property type="entry name" value="PHY"/>
    <property type="match status" value="1"/>
</dbReference>
<dbReference type="InterPro" id="IPR043150">
    <property type="entry name" value="Phytochrome_PHY_sf"/>
</dbReference>
<reference evidence="8 9" key="1">
    <citation type="submission" date="2020-04" db="EMBL/GenBank/DDBJ databases">
        <title>Draft Whole-Genome sequence of Marichromatium bheemlicum DSM 18632, type strain.</title>
        <authorList>
            <person name="Kyndt J.A."/>
            <person name="Meyer T.E."/>
        </authorList>
    </citation>
    <scope>NUCLEOTIDE SEQUENCE [LARGE SCALE GENOMIC DNA]</scope>
    <source>
        <strain evidence="8 9">DSM 18632</strain>
    </source>
</reference>
<dbReference type="InterPro" id="IPR000700">
    <property type="entry name" value="PAS-assoc_C"/>
</dbReference>
<dbReference type="InterPro" id="IPR003018">
    <property type="entry name" value="GAF"/>
</dbReference>
<evidence type="ECO:0000256" key="2">
    <source>
        <dbReference type="ARBA" id="ARBA00022543"/>
    </source>
</evidence>
<dbReference type="Gene3D" id="3.30.450.270">
    <property type="match status" value="1"/>
</dbReference>
<dbReference type="Pfam" id="PF01590">
    <property type="entry name" value="GAF"/>
    <property type="match status" value="1"/>
</dbReference>
<dbReference type="SUPFAM" id="SSF55781">
    <property type="entry name" value="GAF domain-like"/>
    <property type="match status" value="2"/>
</dbReference>
<dbReference type="InterPro" id="IPR035965">
    <property type="entry name" value="PAS-like_dom_sf"/>
</dbReference>
<keyword evidence="3" id="KW-0716">Sensory transduction</keyword>
<dbReference type="PROSITE" id="PS50046">
    <property type="entry name" value="PHYTOCHROME_2"/>
    <property type="match status" value="1"/>
</dbReference>
<feature type="domain" description="Phytochrome chromophore attachment site" evidence="6">
    <location>
        <begin position="146"/>
        <end position="302"/>
    </location>
</feature>
<keyword evidence="4" id="KW-0157">Chromophore</keyword>
<dbReference type="Proteomes" id="UP000740754">
    <property type="component" value="Unassembled WGS sequence"/>
</dbReference>
<evidence type="ECO:0000313" key="9">
    <source>
        <dbReference type="Proteomes" id="UP000740754"/>
    </source>
</evidence>
<organism evidence="8 9">
    <name type="scientific">Marichromatium bheemlicum</name>
    <dbReference type="NCBI Taxonomy" id="365339"/>
    <lineage>
        <taxon>Bacteria</taxon>
        <taxon>Pseudomonadati</taxon>
        <taxon>Pseudomonadota</taxon>
        <taxon>Gammaproteobacteria</taxon>
        <taxon>Chromatiales</taxon>
        <taxon>Chromatiaceae</taxon>
        <taxon>Marichromatium</taxon>
    </lineage>
</organism>
<dbReference type="InterPro" id="IPR029016">
    <property type="entry name" value="GAF-like_dom_sf"/>
</dbReference>
<comment type="function">
    <text evidence="1">Regulatory photoreceptor which exists in two forms that are reversibly interconvertible by light: the Pr form that absorbs maximally in the red region of the spectrum and the Pfr form that absorbs maximally in the far-red region. Photoconversion of Pr to Pfr induces an array of morphogenic responses, whereas reconversion of Pfr to Pr cancels the induction of those responses. Pfr controls the expression of a number of nuclear genes including those encoding the small subunit of ribulose-bisphosphate carboxylase, chlorophyll A/B binding protein, protochlorophyllide reductase, rRNA, etc. It also controls the expression of its own gene(s) in a negative feedback fashion.</text>
</comment>
<comment type="caution">
    <text evidence="8">The sequence shown here is derived from an EMBL/GenBank/DDBJ whole genome shotgun (WGS) entry which is preliminary data.</text>
</comment>